<dbReference type="AlphaFoldDB" id="A0A6S7IHS6"/>
<dbReference type="GO" id="GO:0005615">
    <property type="term" value="C:extracellular space"/>
    <property type="evidence" value="ECO:0007669"/>
    <property type="project" value="TreeGrafter"/>
</dbReference>
<keyword evidence="1" id="KW-1015">Disulfide bond</keyword>
<dbReference type="EMBL" id="CACRXK020008917">
    <property type="protein sequence ID" value="CAB4015970.1"/>
    <property type="molecule type" value="Genomic_DNA"/>
</dbReference>
<dbReference type="InterPro" id="IPR002181">
    <property type="entry name" value="Fibrinogen_a/b/g_C_dom"/>
</dbReference>
<dbReference type="PANTHER" id="PTHR19143">
    <property type="entry name" value="FIBRINOGEN/TENASCIN/ANGIOPOEITIN"/>
    <property type="match status" value="1"/>
</dbReference>
<dbReference type="SMART" id="SM00186">
    <property type="entry name" value="FBG"/>
    <property type="match status" value="1"/>
</dbReference>
<sequence length="292" mass="32900">MDSDEEDFSLSGLTQNTFLADPVILGDELRKNFALRSGREHRLLKFCQLTLEPTENENEKKKTPEVQTTSSKPILTTATPVTNCSSLYKSGERKDGVYTINPDGLGSFQVRCDMQTDGGGWTVFQRRQDASVDFYRGWQDYKSGFGGLNGSFWLSLDEIHRLTKSGQNALRVDLMDWTNDTAYAKYGSFFVASESDGYRLDLGSFSGNAGDSLAYHNGMKFTTYDRDNDQSSGNCAVAWQGAWWYNGCHHSNLNGRYLKAGEKSPAGVDWMHWKNDRRSMKKSEMKIRPAGF</sequence>
<dbReference type="InterPro" id="IPR014716">
    <property type="entry name" value="Fibrinogen_a/b/g_C_1"/>
</dbReference>
<dbReference type="NCBIfam" id="NF040941">
    <property type="entry name" value="GGGWT_bact"/>
    <property type="match status" value="1"/>
</dbReference>
<dbReference type="Proteomes" id="UP001152795">
    <property type="component" value="Unassembled WGS sequence"/>
</dbReference>
<reference evidence="2" key="1">
    <citation type="submission" date="2020-04" db="EMBL/GenBank/DDBJ databases">
        <authorList>
            <person name="Alioto T."/>
            <person name="Alioto T."/>
            <person name="Gomez Garrido J."/>
        </authorList>
    </citation>
    <scope>NUCLEOTIDE SEQUENCE</scope>
    <source>
        <strain evidence="2">A484AB</strain>
    </source>
</reference>
<gene>
    <name evidence="2" type="ORF">PACLA_8A009526</name>
</gene>
<dbReference type="CDD" id="cd00087">
    <property type="entry name" value="FReD"/>
    <property type="match status" value="1"/>
</dbReference>
<name>A0A6S7IHS6_PARCT</name>
<dbReference type="SUPFAM" id="SSF56496">
    <property type="entry name" value="Fibrinogen C-terminal domain-like"/>
    <property type="match status" value="1"/>
</dbReference>
<dbReference type="PROSITE" id="PS00514">
    <property type="entry name" value="FIBRINOGEN_C_1"/>
    <property type="match status" value="1"/>
</dbReference>
<evidence type="ECO:0000313" key="3">
    <source>
        <dbReference type="Proteomes" id="UP001152795"/>
    </source>
</evidence>
<dbReference type="Gene3D" id="3.90.215.10">
    <property type="entry name" value="Gamma Fibrinogen, chain A, domain 1"/>
    <property type="match status" value="1"/>
</dbReference>
<evidence type="ECO:0000313" key="2">
    <source>
        <dbReference type="EMBL" id="CAB4015970.1"/>
    </source>
</evidence>
<dbReference type="OrthoDB" id="9990035at2759"/>
<accession>A0A6S7IHS6</accession>
<dbReference type="InterPro" id="IPR036056">
    <property type="entry name" value="Fibrinogen-like_C"/>
</dbReference>
<proteinExistence type="predicted"/>
<protein>
    <submittedName>
        <fullName evidence="2">Uncharacterized protein</fullName>
    </submittedName>
</protein>
<dbReference type="Pfam" id="PF00147">
    <property type="entry name" value="Fibrinogen_C"/>
    <property type="match status" value="1"/>
</dbReference>
<comment type="caution">
    <text evidence="2">The sequence shown here is derived from an EMBL/GenBank/DDBJ whole genome shotgun (WGS) entry which is preliminary data.</text>
</comment>
<dbReference type="PROSITE" id="PS51406">
    <property type="entry name" value="FIBRINOGEN_C_2"/>
    <property type="match status" value="1"/>
</dbReference>
<keyword evidence="3" id="KW-1185">Reference proteome</keyword>
<dbReference type="InterPro" id="IPR020837">
    <property type="entry name" value="Fibrinogen_CS"/>
</dbReference>
<dbReference type="InterPro" id="IPR050373">
    <property type="entry name" value="Fibrinogen_C-term_domain"/>
</dbReference>
<organism evidence="2 3">
    <name type="scientific">Paramuricea clavata</name>
    <name type="common">Red gorgonian</name>
    <name type="synonym">Violescent sea-whip</name>
    <dbReference type="NCBI Taxonomy" id="317549"/>
    <lineage>
        <taxon>Eukaryota</taxon>
        <taxon>Metazoa</taxon>
        <taxon>Cnidaria</taxon>
        <taxon>Anthozoa</taxon>
        <taxon>Octocorallia</taxon>
        <taxon>Malacalcyonacea</taxon>
        <taxon>Plexauridae</taxon>
        <taxon>Paramuricea</taxon>
    </lineage>
</organism>
<dbReference type="FunFam" id="3.90.215.10:FF:000001">
    <property type="entry name" value="Tenascin isoform 1"/>
    <property type="match status" value="1"/>
</dbReference>
<dbReference type="PANTHER" id="PTHR19143:SF424">
    <property type="entry name" value="FIBRINOGEN C-TERMINAL DOMAIN-CONTAINING PROTEIN"/>
    <property type="match status" value="1"/>
</dbReference>
<evidence type="ECO:0000256" key="1">
    <source>
        <dbReference type="ARBA" id="ARBA00023157"/>
    </source>
</evidence>